<proteinExistence type="predicted"/>
<accession>A0AAD6LVB4</accession>
<dbReference type="Proteomes" id="UP001164929">
    <property type="component" value="Chromosome 14"/>
</dbReference>
<keyword evidence="2" id="KW-1185">Reference proteome</keyword>
<gene>
    <name evidence="1" type="ORF">NC653_033987</name>
</gene>
<sequence length="101" mass="11616">MPDTFQMDNPCKSAKNEVIHMPKTQNATHENLDFTRSTHANIFLEPQQPVSEVNTNLDTDQEGMLLILKYRSRITSTPEMDIYIYSKFPMFEGPTQAPKPI</sequence>
<evidence type="ECO:0000313" key="2">
    <source>
        <dbReference type="Proteomes" id="UP001164929"/>
    </source>
</evidence>
<dbReference type="EMBL" id="JAQIZT010000014">
    <property type="protein sequence ID" value="KAJ6973827.1"/>
    <property type="molecule type" value="Genomic_DNA"/>
</dbReference>
<name>A0AAD6LVB4_9ROSI</name>
<evidence type="ECO:0000313" key="1">
    <source>
        <dbReference type="EMBL" id="KAJ6973827.1"/>
    </source>
</evidence>
<organism evidence="1 2">
    <name type="scientific">Populus alba x Populus x berolinensis</name>
    <dbReference type="NCBI Taxonomy" id="444605"/>
    <lineage>
        <taxon>Eukaryota</taxon>
        <taxon>Viridiplantae</taxon>
        <taxon>Streptophyta</taxon>
        <taxon>Embryophyta</taxon>
        <taxon>Tracheophyta</taxon>
        <taxon>Spermatophyta</taxon>
        <taxon>Magnoliopsida</taxon>
        <taxon>eudicotyledons</taxon>
        <taxon>Gunneridae</taxon>
        <taxon>Pentapetalae</taxon>
        <taxon>rosids</taxon>
        <taxon>fabids</taxon>
        <taxon>Malpighiales</taxon>
        <taxon>Salicaceae</taxon>
        <taxon>Saliceae</taxon>
        <taxon>Populus</taxon>
    </lineage>
</organism>
<dbReference type="AlphaFoldDB" id="A0AAD6LVB4"/>
<protein>
    <submittedName>
        <fullName evidence="1">Uncharacterized protein</fullName>
    </submittedName>
</protein>
<reference evidence="1" key="1">
    <citation type="journal article" date="2023" name="Mol. Ecol. Resour.">
        <title>Chromosome-level genome assembly of a triploid poplar Populus alba 'Berolinensis'.</title>
        <authorList>
            <person name="Chen S."/>
            <person name="Yu Y."/>
            <person name="Wang X."/>
            <person name="Wang S."/>
            <person name="Zhang T."/>
            <person name="Zhou Y."/>
            <person name="He R."/>
            <person name="Meng N."/>
            <person name="Wang Y."/>
            <person name="Liu W."/>
            <person name="Liu Z."/>
            <person name="Liu J."/>
            <person name="Guo Q."/>
            <person name="Huang H."/>
            <person name="Sederoff R.R."/>
            <person name="Wang G."/>
            <person name="Qu G."/>
            <person name="Chen S."/>
        </authorList>
    </citation>
    <scope>NUCLEOTIDE SEQUENCE</scope>
    <source>
        <strain evidence="1">SC-2020</strain>
    </source>
</reference>
<comment type="caution">
    <text evidence="1">The sequence shown here is derived from an EMBL/GenBank/DDBJ whole genome shotgun (WGS) entry which is preliminary data.</text>
</comment>